<gene>
    <name evidence="2" type="ORF">C8C76_15211</name>
</gene>
<proteinExistence type="predicted"/>
<name>A0A2T5RFH5_9FIRM</name>
<comment type="caution">
    <text evidence="2">The sequence shown here is derived from an EMBL/GenBank/DDBJ whole genome shotgun (WGS) entry which is preliminary data.</text>
</comment>
<reference evidence="2 3" key="1">
    <citation type="submission" date="2018-04" db="EMBL/GenBank/DDBJ databases">
        <title>Subsurface microbial communities from deep shales in Ohio and West Virginia, USA.</title>
        <authorList>
            <person name="Wrighton K."/>
        </authorList>
    </citation>
    <scope>NUCLEOTIDE SEQUENCE [LARGE SCALE GENOMIC DNA]</scope>
    <source>
        <strain evidence="2 3">WC1</strain>
    </source>
</reference>
<dbReference type="AlphaFoldDB" id="A0A2T5RFH5"/>
<dbReference type="EMBL" id="QAXS01000052">
    <property type="protein sequence ID" value="PTV93106.1"/>
    <property type="molecule type" value="Genomic_DNA"/>
</dbReference>
<sequence>MKKVSILLILVMVLTFAVTTTALASVNFNGAMYFIFDEFTEVDGKQFYSMNGNTNIFGTGDWKQSTTDNMNDNREKFQNKLILNMSANISSNITADVSFESLVDEFLGYPNGTGVTRGQETMTVRDNNPVLLKDLTVTADTEDAKIVVTNNFNYDFNPRVLATQFEDNWGDLTPYGEGILVETELSDVGTRAFIFQTSESETGTASADGDDIIIEANDGVSRPADKIVYGADFKKGFANGSAGLLLVNTHDKGTDTNFDDDYNTTEDYDLDKDILRLALNGEYRIGHRIFLDGEFITANYGDDVTEVVNARNTPWAPPTHEIDRDGDTNVVEVGAKFIPLPDSQIKLSYTNVGEDYVAAVGADHSMDSWLGNSSFSFEDGTGYNKGFAVEGSYLLPVRLYPTARLEYSDYDKTLTAKNENEDTNEKETKLTLEASRGPWAAETSYRTKSMTNSGSGTVEETDITYNDFNINGSYTVIENEKLTTNLRGDLNYYTGDDETIDQNFSTENRIKLGVGNTYVLNDKVTLTGSYDLGYATENNDVFEDANGRQHLIKLGTSYQVSANTTFDILYKYDNYDLNRPENITTDALVNSVYKKEAEHQWYDGGESWEHGSDHWVAKWVAPGYDGYTTHEIKATFTVNF</sequence>
<feature type="chain" id="PRO_5015786913" evidence="1">
    <location>
        <begin position="25"/>
        <end position="640"/>
    </location>
</feature>
<organism evidence="2 3">
    <name type="scientific">Halanaerobium saccharolyticum</name>
    <dbReference type="NCBI Taxonomy" id="43595"/>
    <lineage>
        <taxon>Bacteria</taxon>
        <taxon>Bacillati</taxon>
        <taxon>Bacillota</taxon>
        <taxon>Clostridia</taxon>
        <taxon>Halanaerobiales</taxon>
        <taxon>Halanaerobiaceae</taxon>
        <taxon>Halanaerobium</taxon>
    </lineage>
</organism>
<feature type="signal peptide" evidence="1">
    <location>
        <begin position="1"/>
        <end position="24"/>
    </location>
</feature>
<protein>
    <submittedName>
        <fullName evidence="2">Uncharacterized protein</fullName>
    </submittedName>
</protein>
<dbReference type="OrthoDB" id="2109971at2"/>
<evidence type="ECO:0000256" key="1">
    <source>
        <dbReference type="SAM" id="SignalP"/>
    </source>
</evidence>
<evidence type="ECO:0000313" key="3">
    <source>
        <dbReference type="Proteomes" id="UP000244089"/>
    </source>
</evidence>
<evidence type="ECO:0000313" key="2">
    <source>
        <dbReference type="EMBL" id="PTV93106.1"/>
    </source>
</evidence>
<keyword evidence="1" id="KW-0732">Signal</keyword>
<dbReference type="RefSeq" id="WP_108142709.1">
    <property type="nucleotide sequence ID" value="NZ_QAXS01000052.1"/>
</dbReference>
<dbReference type="Proteomes" id="UP000244089">
    <property type="component" value="Unassembled WGS sequence"/>
</dbReference>
<accession>A0A2T5RFH5</accession>